<keyword evidence="9" id="KW-0472">Membrane</keyword>
<evidence type="ECO:0000259" key="10">
    <source>
        <dbReference type="PROSITE" id="PS50109"/>
    </source>
</evidence>
<dbReference type="SMART" id="SM00091">
    <property type="entry name" value="PAS"/>
    <property type="match status" value="1"/>
</dbReference>
<dbReference type="Pfam" id="PF00989">
    <property type="entry name" value="PAS"/>
    <property type="match status" value="1"/>
</dbReference>
<keyword evidence="6" id="KW-0418">Kinase</keyword>
<dbReference type="GO" id="GO:0004673">
    <property type="term" value="F:protein histidine kinase activity"/>
    <property type="evidence" value="ECO:0007669"/>
    <property type="project" value="UniProtKB-EC"/>
</dbReference>
<evidence type="ECO:0000256" key="7">
    <source>
        <dbReference type="ARBA" id="ARBA00022840"/>
    </source>
</evidence>
<dbReference type="GO" id="GO:0000160">
    <property type="term" value="P:phosphorelay signal transduction system"/>
    <property type="evidence" value="ECO:0007669"/>
    <property type="project" value="UniProtKB-KW"/>
</dbReference>
<keyword evidence="3" id="KW-0597">Phosphoprotein</keyword>
<comment type="catalytic activity">
    <reaction evidence="1">
        <text>ATP + protein L-histidine = ADP + protein N-phospho-L-histidine.</text>
        <dbReference type="EC" id="2.7.13.3"/>
    </reaction>
</comment>
<keyword evidence="4" id="KW-0808">Transferase</keyword>
<proteinExistence type="predicted"/>
<dbReference type="PANTHER" id="PTHR43065:SF42">
    <property type="entry name" value="TWO-COMPONENT SENSOR PPRA"/>
    <property type="match status" value="1"/>
</dbReference>
<dbReference type="InterPro" id="IPR013767">
    <property type="entry name" value="PAS_fold"/>
</dbReference>
<dbReference type="InterPro" id="IPR035965">
    <property type="entry name" value="PAS-like_dom_sf"/>
</dbReference>
<dbReference type="EMBL" id="CP042806">
    <property type="protein sequence ID" value="QEE27095.1"/>
    <property type="molecule type" value="Genomic_DNA"/>
</dbReference>
<accession>A0A5B9E7G3</accession>
<sequence>MHRAIRWRLIKEMPTAAARRRRRRIRINNRVRRFASSRKHMLTLAVAMVAVLALLEWIYDFDFSLGILYIFPVVVASTVLTRWQIVVASVFCAYTRGLFTADETQLEHLLRFAMATLAYTGCGLLIYQINDSRRVVLLHYARVRFEQKLRRRAEEQLRLMAESSPAAILTVAADGRILAANRAAHTMFELRDEQSLLQRPIRDFVTFFDDALRLPADLGRIRTSTSTWASRADGTHFPASAWFSIYGDGEQRRLAAILVDTSNDVREREHAHFEQLTQHNRVLAGAVSHEIRNLCSAIAVVSSNLERHGHLSRDPDFEALRNLVSGLSNMASFDLRNQARMQHPPVQLSSLADELRVIIGQDWEEIGGQLEWHVPASFPLVQAERDGLLQVLLNLSQNALRAAEETDEPRLTIHALDRNGRAVLRITNNGPAIADPSGLFQPFRTASTNGTGLGLYVARAIVKSFGGELHHVPTAAGATFELTLRFAASGSIEHNVVEVEA</sequence>
<dbReference type="SUPFAM" id="SSF55785">
    <property type="entry name" value="PYP-like sensor domain (PAS domain)"/>
    <property type="match status" value="1"/>
</dbReference>
<dbReference type="InterPro" id="IPR005467">
    <property type="entry name" value="His_kinase_dom"/>
</dbReference>
<evidence type="ECO:0000256" key="4">
    <source>
        <dbReference type="ARBA" id="ARBA00022679"/>
    </source>
</evidence>
<evidence type="ECO:0000256" key="3">
    <source>
        <dbReference type="ARBA" id="ARBA00022553"/>
    </source>
</evidence>
<evidence type="ECO:0000259" key="11">
    <source>
        <dbReference type="PROSITE" id="PS50112"/>
    </source>
</evidence>
<evidence type="ECO:0000256" key="9">
    <source>
        <dbReference type="SAM" id="Phobius"/>
    </source>
</evidence>
<evidence type="ECO:0000256" key="6">
    <source>
        <dbReference type="ARBA" id="ARBA00022777"/>
    </source>
</evidence>
<dbReference type="Proteomes" id="UP000321820">
    <property type="component" value="Chromosome"/>
</dbReference>
<dbReference type="InterPro" id="IPR000014">
    <property type="entry name" value="PAS"/>
</dbReference>
<evidence type="ECO:0000256" key="2">
    <source>
        <dbReference type="ARBA" id="ARBA00012438"/>
    </source>
</evidence>
<keyword evidence="5" id="KW-0547">Nucleotide-binding</keyword>
<dbReference type="PANTHER" id="PTHR43065">
    <property type="entry name" value="SENSOR HISTIDINE KINASE"/>
    <property type="match status" value="1"/>
</dbReference>
<feature type="domain" description="PAS" evidence="11">
    <location>
        <begin position="153"/>
        <end position="205"/>
    </location>
</feature>
<dbReference type="InterPro" id="IPR003594">
    <property type="entry name" value="HATPase_dom"/>
</dbReference>
<organism evidence="12 13">
    <name type="scientific">Terriglobus albidus</name>
    <dbReference type="NCBI Taxonomy" id="1592106"/>
    <lineage>
        <taxon>Bacteria</taxon>
        <taxon>Pseudomonadati</taxon>
        <taxon>Acidobacteriota</taxon>
        <taxon>Terriglobia</taxon>
        <taxon>Terriglobales</taxon>
        <taxon>Acidobacteriaceae</taxon>
        <taxon>Terriglobus</taxon>
    </lineage>
</organism>
<keyword evidence="9" id="KW-1133">Transmembrane helix</keyword>
<feature type="transmembrane region" description="Helical" evidence="9">
    <location>
        <begin position="69"/>
        <end position="97"/>
    </location>
</feature>
<keyword evidence="7" id="KW-0067">ATP-binding</keyword>
<keyword evidence="9" id="KW-0812">Transmembrane</keyword>
<dbReference type="InterPro" id="IPR004358">
    <property type="entry name" value="Sig_transdc_His_kin-like_C"/>
</dbReference>
<dbReference type="PROSITE" id="PS50109">
    <property type="entry name" value="HIS_KIN"/>
    <property type="match status" value="1"/>
</dbReference>
<evidence type="ECO:0000313" key="12">
    <source>
        <dbReference type="EMBL" id="QEE27095.1"/>
    </source>
</evidence>
<protein>
    <recommendedName>
        <fullName evidence="2">histidine kinase</fullName>
        <ecNumber evidence="2">2.7.13.3</ecNumber>
    </recommendedName>
</protein>
<dbReference type="Pfam" id="PF02518">
    <property type="entry name" value="HATPase_c"/>
    <property type="match status" value="1"/>
</dbReference>
<dbReference type="KEGG" id="talb:FTW19_03150"/>
<dbReference type="EC" id="2.7.13.3" evidence="2"/>
<evidence type="ECO:0000256" key="1">
    <source>
        <dbReference type="ARBA" id="ARBA00000085"/>
    </source>
</evidence>
<feature type="transmembrane region" description="Helical" evidence="9">
    <location>
        <begin position="109"/>
        <end position="129"/>
    </location>
</feature>
<dbReference type="SUPFAM" id="SSF55874">
    <property type="entry name" value="ATPase domain of HSP90 chaperone/DNA topoisomerase II/histidine kinase"/>
    <property type="match status" value="1"/>
</dbReference>
<dbReference type="NCBIfam" id="TIGR00229">
    <property type="entry name" value="sensory_box"/>
    <property type="match status" value="1"/>
</dbReference>
<name>A0A5B9E7G3_9BACT</name>
<keyword evidence="13" id="KW-1185">Reference proteome</keyword>
<dbReference type="AlphaFoldDB" id="A0A5B9E7G3"/>
<gene>
    <name evidence="12" type="ORF">FTW19_03150</name>
</gene>
<dbReference type="PRINTS" id="PR00344">
    <property type="entry name" value="BCTRLSENSOR"/>
</dbReference>
<evidence type="ECO:0000313" key="13">
    <source>
        <dbReference type="Proteomes" id="UP000321820"/>
    </source>
</evidence>
<dbReference type="GO" id="GO:0006355">
    <property type="term" value="P:regulation of DNA-templated transcription"/>
    <property type="evidence" value="ECO:0007669"/>
    <property type="project" value="InterPro"/>
</dbReference>
<reference evidence="12 13" key="1">
    <citation type="submission" date="2019-08" db="EMBL/GenBank/DDBJ databases">
        <title>Complete genome sequence of Terriglobus albidus strain ORNL.</title>
        <authorList>
            <person name="Podar M."/>
        </authorList>
    </citation>
    <scope>NUCLEOTIDE SEQUENCE [LARGE SCALE GENOMIC DNA]</scope>
    <source>
        <strain evidence="12 13">ORNL</strain>
    </source>
</reference>
<keyword evidence="8" id="KW-0902">Two-component regulatory system</keyword>
<dbReference type="OrthoDB" id="9772100at2"/>
<dbReference type="Gene3D" id="3.30.450.20">
    <property type="entry name" value="PAS domain"/>
    <property type="match status" value="1"/>
</dbReference>
<dbReference type="InterPro" id="IPR036890">
    <property type="entry name" value="HATPase_C_sf"/>
</dbReference>
<dbReference type="PROSITE" id="PS50112">
    <property type="entry name" value="PAS"/>
    <property type="match status" value="1"/>
</dbReference>
<evidence type="ECO:0000256" key="5">
    <source>
        <dbReference type="ARBA" id="ARBA00022741"/>
    </source>
</evidence>
<dbReference type="Gene3D" id="3.30.565.10">
    <property type="entry name" value="Histidine kinase-like ATPase, C-terminal domain"/>
    <property type="match status" value="1"/>
</dbReference>
<evidence type="ECO:0000256" key="8">
    <source>
        <dbReference type="ARBA" id="ARBA00023012"/>
    </source>
</evidence>
<feature type="domain" description="Histidine kinase" evidence="10">
    <location>
        <begin position="286"/>
        <end position="488"/>
    </location>
</feature>
<dbReference type="SMART" id="SM00387">
    <property type="entry name" value="HATPase_c"/>
    <property type="match status" value="1"/>
</dbReference>
<dbReference type="GO" id="GO:0005524">
    <property type="term" value="F:ATP binding"/>
    <property type="evidence" value="ECO:0007669"/>
    <property type="project" value="UniProtKB-KW"/>
</dbReference>